<name>A0ABZ1CXZ0_9TREE</name>
<keyword evidence="3 7" id="KW-0479">Metal-binding</keyword>
<feature type="zinc finger region" description="C3H1-type" evidence="7">
    <location>
        <begin position="1"/>
        <end position="26"/>
    </location>
</feature>
<dbReference type="InterPro" id="IPR000571">
    <property type="entry name" value="Znf_CCCH"/>
</dbReference>
<dbReference type="InterPro" id="IPR041677">
    <property type="entry name" value="DNA2/NAM7_AAA_11"/>
</dbReference>
<feature type="domain" description="C3H1-type" evidence="9">
    <location>
        <begin position="57"/>
        <end position="80"/>
    </location>
</feature>
<dbReference type="SUPFAM" id="SSF52540">
    <property type="entry name" value="P-loop containing nucleoside triphosphate hydrolases"/>
    <property type="match status" value="1"/>
</dbReference>
<dbReference type="PROSITE" id="PS51981">
    <property type="entry name" value="ZF_RZ"/>
    <property type="match status" value="1"/>
</dbReference>
<dbReference type="InterPro" id="IPR027417">
    <property type="entry name" value="P-loop_NTPase"/>
</dbReference>
<reference evidence="11 12" key="1">
    <citation type="submission" date="2024-01" db="EMBL/GenBank/DDBJ databases">
        <title>Comparative genomics of Cryptococcus and Kwoniella reveals pathogenesis evolution and contrasting modes of karyotype evolution via chromosome fusion or intercentromeric recombination.</title>
        <authorList>
            <person name="Coelho M.A."/>
            <person name="David-Palma M."/>
            <person name="Shea T."/>
            <person name="Bowers K."/>
            <person name="McGinley-Smith S."/>
            <person name="Mohammad A.W."/>
            <person name="Gnirke A."/>
            <person name="Yurkov A.M."/>
            <person name="Nowrousian M."/>
            <person name="Sun S."/>
            <person name="Cuomo C.A."/>
            <person name="Heitman J."/>
        </authorList>
    </citation>
    <scope>NUCLEOTIDE SEQUENCE [LARGE SCALE GENOMIC DNA]</scope>
    <source>
        <strain evidence="11">CBS 11374</strain>
    </source>
</reference>
<keyword evidence="6" id="KW-0391">Immunity</keyword>
<dbReference type="CDD" id="cd18808">
    <property type="entry name" value="SF1_C_Upf1"/>
    <property type="match status" value="1"/>
</dbReference>
<feature type="domain" description="RZ-type" evidence="10">
    <location>
        <begin position="2049"/>
        <end position="2128"/>
    </location>
</feature>
<dbReference type="EMBL" id="CP141884">
    <property type="protein sequence ID" value="WRT66625.1"/>
    <property type="molecule type" value="Genomic_DNA"/>
</dbReference>
<evidence type="ECO:0000259" key="9">
    <source>
        <dbReference type="PROSITE" id="PS50103"/>
    </source>
</evidence>
<keyword evidence="4 7" id="KW-0863">Zinc-finger</keyword>
<keyword evidence="5 7" id="KW-0862">Zinc</keyword>
<dbReference type="Pfam" id="PF13086">
    <property type="entry name" value="AAA_11"/>
    <property type="match status" value="1"/>
</dbReference>
<dbReference type="InterPro" id="IPR041679">
    <property type="entry name" value="DNA2/NAM7-like_C"/>
</dbReference>
<dbReference type="Pfam" id="PF13087">
    <property type="entry name" value="AAA_12"/>
    <property type="match status" value="1"/>
</dbReference>
<dbReference type="PROSITE" id="PS50103">
    <property type="entry name" value="ZF_C3H1"/>
    <property type="match status" value="2"/>
</dbReference>
<dbReference type="InterPro" id="IPR045055">
    <property type="entry name" value="DNA2/NAM7-like"/>
</dbReference>
<evidence type="ECO:0000256" key="1">
    <source>
        <dbReference type="ARBA" id="ARBA00004496"/>
    </source>
</evidence>
<comment type="subcellular location">
    <subcellularLocation>
        <location evidence="1">Cytoplasm</location>
    </subcellularLocation>
</comment>
<dbReference type="InterPro" id="IPR046439">
    <property type="entry name" value="ZF_RZ_dom"/>
</dbReference>
<evidence type="ECO:0000256" key="6">
    <source>
        <dbReference type="ARBA" id="ARBA00022859"/>
    </source>
</evidence>
<organism evidence="11 12">
    <name type="scientific">Kwoniella shivajii</name>
    <dbReference type="NCBI Taxonomy" id="564305"/>
    <lineage>
        <taxon>Eukaryota</taxon>
        <taxon>Fungi</taxon>
        <taxon>Dikarya</taxon>
        <taxon>Basidiomycota</taxon>
        <taxon>Agaricomycotina</taxon>
        <taxon>Tremellomycetes</taxon>
        <taxon>Tremellales</taxon>
        <taxon>Cryptococcaceae</taxon>
        <taxon>Kwoniella</taxon>
    </lineage>
</organism>
<evidence type="ECO:0000256" key="2">
    <source>
        <dbReference type="ARBA" id="ARBA00022490"/>
    </source>
</evidence>
<sequence length="2128" mass="236377">MKRCRFIDTPQGCKRGDKCQFSHGNSPSSPANAQHRPQASANKGTARTFTRYAPNGHCNAYYNEGTCDRGTDCKFEHTITLSRDHKAISSAQTMNPNIASRVGDFHSDAFRGNIQPDWRLGPFERLRIRLERGDQFQGVEEVYSFVNGLVATTMETATWTHQDTQVILGSIARVPGHLNSRLIQVLAWPEISADPKSPRELSFQRGLMPLLLYLSANTVINSHIKHDVHSLYTLLDLNTSSWTVNTLKCITHMVETKTVSQNHTRSSMVFQPKSFLQVILPLTHVLCQYLTINNTALAQHGEPLLNLINGLPILFERWAADILCSAFCFEDDIVTQALSTRNSVVSETTHVLSRLEKIVDRVQGKLVRHLPTSDTSNETHIANQITLVHLERDYVPPGHMRSNGPRHDNDHSAIQYIEALPTHAELVCDVPPYVPANITSAPHHLAAGTMDRRLDVLFRMLRENTVGPMQSAVKSLLFHLRGNSSKALQELLRRGGGRWRNEDSSDAGDLNIYAGVQFSAIQVVKNELCVILSVITPKSARIGLQTRPKLASGSMVGLLMRKSVASDPEDLEVFLGQVQEDVDWRKDRALVKVNFNSNEVFAAATRVLSNQQPQNQMSSHPMNLFEIPGLILGTLLPFLERLKLLEPTSVPFSEYIAGTTNAAQPTPAIGPPRFARDPEFAYKLDGIVGEGEGMVMNPTKPDEIEAVRLSLENRSTLDKSQTSALIDSLSREFAIIEGPPGTGKSFIGIKNVKVLIDSGVSPIFVIAYTNHALDQFLEEIYTQVTKDIVRCGSRSKSEIIQALSLHEQLASSSHAPRTALRHELGRSYAERAGIEEEMDEACDIVSVASQVKMAWGMIAGYLMREYPEHGQELSEAPSKIVRAYHLEQRSEWETQGRRRKESSPDESPYIWWREGLDLQLLARVQNHLTNTPETEVTAVASQVEVDPMLPPYLQAMAAAADASDSDPDGSEHDSIDQTFLDGWTRPCTNRMIGDLLEEYMLRVEIPKLSRLRNAHREITARIRSLHDERKLVALKKAKIIGCTTNGAANIPELMRSVSPRVLMVEEAGECLEAHIVANLVPSIEQIILIGDHLQLRPQIENYRLSVESREGKHYRLDESLFERLVNAGLPYSVLQTQRRMRPEISDLIRNYLYPDLVDHESVLNLPSLRGMSRNVVFFDHSQGQDKQSLDSSSSTNTYEGQIVCDLVRHFINQGYQAGEIAVLTPYLGQVKLIKQYLDKMQLFVQLDDRDQRDMDKLSLLEEGDDIPTLNALREVEQKSANSLVTLRSVDNFQGEEAKVVILSLVRNAGPRREHGESGSNMLDKAARASIGFLKSPNRTNVALSRAKHGMVILGNTELFSNQAPMWKSVIETIGQRDGIFDHIPIRCDLHPDHDFGPIRVPGLISRLSPHGGCLDQCRSELPCGHLCPRLCHPTDRAHRAIPCIEPCPVGLTCGGRGTPHVCKALCGEPHVCDVVVASVELPCGHAATEVPCGAAQDTKRISCKEVTRKQLPCGHSVMIKCGEDISSLACIELCAMDIDCKHKSCKAKCGSCRPPSFYDDALNQYLVHADHKCDKLLPCGHSCRGLCQKDLEHGCAPCSLPCQRTCDHGRCDHKCGQGSCRSCLEQCSWSCEHQGRCQNGCSMPCSRLPCDEPCDRLLSCAHPCPSICGEDCTKQVCPECATSEQKCSIVDMVTMNSLQEIDTSLPDLGSRLISLACGHTFTVETMDGIMALNDYYGRSEHNDQWTLLTANASQTNESECGPQPSCPNCRRPILSSIIQRYGRPLKSIDLSAQEKAAISHGSINLQRLSKGQAEINSNAIVDYMSSVDLPQKSAAPTGIIKSFMQRQDDDIRKEKPILTSSSMLFDLSKHGILPGYERIWKAAVKDILPLYSITESIITYKSPHVKAYETTHGNLYREYKKELMRKRELGEKQLSMEASEASQLALDYARQQIGSSFPRAASTFKVEAVWVSLDLRQTMLALFLESTAALEAIDVAVNAYRCPPRGNIILKRSRESWLDDNYWDIRGTLKEQWDKVIVMAQEGRMFPELTQEEKMEIQNAMRNTTSSNAATKWMSCPNGHPYAVGDCGQANQGGTCPECGAAIGGGGFHGSQFAEGNQISDAFQDLAI</sequence>
<accession>A0ABZ1CXZ0</accession>
<evidence type="ECO:0000256" key="5">
    <source>
        <dbReference type="ARBA" id="ARBA00022833"/>
    </source>
</evidence>
<dbReference type="PANTHER" id="PTHR10887">
    <property type="entry name" value="DNA2/NAM7 HELICASE FAMILY"/>
    <property type="match status" value="1"/>
</dbReference>
<feature type="region of interest" description="Disordered" evidence="8">
    <location>
        <begin position="958"/>
        <end position="977"/>
    </location>
</feature>
<dbReference type="CDD" id="cd06008">
    <property type="entry name" value="NF-X1-zinc-finger"/>
    <property type="match status" value="1"/>
</dbReference>
<keyword evidence="2" id="KW-0963">Cytoplasm</keyword>
<dbReference type="PANTHER" id="PTHR10887:SF445">
    <property type="entry name" value="NFX1-TYPE ZINC FINGER-CONTAINING PROTEIN 1"/>
    <property type="match status" value="1"/>
</dbReference>
<feature type="zinc finger region" description="C3H1-type" evidence="7">
    <location>
        <begin position="57"/>
        <end position="80"/>
    </location>
</feature>
<dbReference type="GeneID" id="87955715"/>
<dbReference type="InterPro" id="IPR047187">
    <property type="entry name" value="SF1_C_Upf1"/>
</dbReference>
<dbReference type="Pfam" id="PF20173">
    <property type="entry name" value="ZnF_RZ-type"/>
    <property type="match status" value="1"/>
</dbReference>
<evidence type="ECO:0000259" key="10">
    <source>
        <dbReference type="PROSITE" id="PS51981"/>
    </source>
</evidence>
<evidence type="ECO:0000313" key="12">
    <source>
        <dbReference type="Proteomes" id="UP001329825"/>
    </source>
</evidence>
<evidence type="ECO:0000256" key="3">
    <source>
        <dbReference type="ARBA" id="ARBA00022723"/>
    </source>
</evidence>
<dbReference type="Proteomes" id="UP001329825">
    <property type="component" value="Chromosome 4"/>
</dbReference>
<keyword evidence="12" id="KW-1185">Reference proteome</keyword>
<dbReference type="RefSeq" id="XP_062791365.1">
    <property type="nucleotide sequence ID" value="XM_062935314.1"/>
</dbReference>
<evidence type="ECO:0000256" key="7">
    <source>
        <dbReference type="PROSITE-ProRule" id="PRU00723"/>
    </source>
</evidence>
<dbReference type="Gene3D" id="3.40.50.300">
    <property type="entry name" value="P-loop containing nucleotide triphosphate hydrolases"/>
    <property type="match status" value="3"/>
</dbReference>
<evidence type="ECO:0008006" key="13">
    <source>
        <dbReference type="Google" id="ProtNLM"/>
    </source>
</evidence>
<evidence type="ECO:0000256" key="8">
    <source>
        <dbReference type="SAM" id="MobiDB-lite"/>
    </source>
</evidence>
<feature type="region of interest" description="Disordered" evidence="8">
    <location>
        <begin position="18"/>
        <end position="45"/>
    </location>
</feature>
<evidence type="ECO:0000256" key="4">
    <source>
        <dbReference type="ARBA" id="ARBA00022771"/>
    </source>
</evidence>
<feature type="compositionally biased region" description="Polar residues" evidence="8">
    <location>
        <begin position="22"/>
        <end position="45"/>
    </location>
</feature>
<feature type="domain" description="C3H1-type" evidence="9">
    <location>
        <begin position="1"/>
        <end position="26"/>
    </location>
</feature>
<evidence type="ECO:0000313" key="11">
    <source>
        <dbReference type="EMBL" id="WRT66625.1"/>
    </source>
</evidence>
<protein>
    <recommendedName>
        <fullName evidence="13">NFX1-type zinc finger-containing protein 1</fullName>
    </recommendedName>
</protein>
<gene>
    <name evidence="11" type="ORF">IL334_003584</name>
</gene>
<proteinExistence type="predicted"/>